<reference evidence="2" key="1">
    <citation type="submission" date="2024-05" db="EMBL/GenBank/DDBJ databases">
        <title>Whole-Genome Sequence of CFS9, a Potential Fish Probiotic Isolated from the Body Surface of Silurus asotus.</title>
        <authorList>
            <person name="Kojima M."/>
            <person name="Tobioka K."/>
            <person name="Yokota K."/>
            <person name="Nakatani H."/>
            <person name="Hori K."/>
            <person name="Tamaru Y."/>
            <person name="Okazaki F."/>
        </authorList>
    </citation>
    <scope>NUCLEOTIDE SEQUENCE</scope>
    <source>
        <strain evidence="2">CFS9</strain>
    </source>
</reference>
<evidence type="ECO:0000256" key="1">
    <source>
        <dbReference type="SAM" id="Phobius"/>
    </source>
</evidence>
<dbReference type="EMBL" id="AP031573">
    <property type="protein sequence ID" value="BFM42297.1"/>
    <property type="molecule type" value="Genomic_DNA"/>
</dbReference>
<organism evidence="2">
    <name type="scientific">Flavobacterium sp. CFS9</name>
    <dbReference type="NCBI Taxonomy" id="3143118"/>
    <lineage>
        <taxon>Bacteria</taxon>
        <taxon>Pseudomonadati</taxon>
        <taxon>Bacteroidota</taxon>
        <taxon>Flavobacteriia</taxon>
        <taxon>Flavobacteriales</taxon>
        <taxon>Flavobacteriaceae</taxon>
        <taxon>Flavobacterium</taxon>
    </lineage>
</organism>
<feature type="transmembrane region" description="Helical" evidence="1">
    <location>
        <begin position="72"/>
        <end position="93"/>
    </location>
</feature>
<feature type="transmembrane region" description="Helical" evidence="1">
    <location>
        <begin position="171"/>
        <end position="192"/>
    </location>
</feature>
<feature type="transmembrane region" description="Helical" evidence="1">
    <location>
        <begin position="204"/>
        <end position="237"/>
    </location>
</feature>
<keyword evidence="1" id="KW-0812">Transmembrane</keyword>
<name>A0AAT9GXP6_9FLAO</name>
<feature type="transmembrane region" description="Helical" evidence="1">
    <location>
        <begin position="12"/>
        <end position="33"/>
    </location>
</feature>
<feature type="transmembrane region" description="Helical" evidence="1">
    <location>
        <begin position="363"/>
        <end position="396"/>
    </location>
</feature>
<feature type="transmembrane region" description="Helical" evidence="1">
    <location>
        <begin position="105"/>
        <end position="120"/>
    </location>
</feature>
<accession>A0AAT9GXP6</accession>
<gene>
    <name evidence="2" type="ORF">CFS9_09380</name>
</gene>
<proteinExistence type="predicted"/>
<feature type="transmembrane region" description="Helical" evidence="1">
    <location>
        <begin position="295"/>
        <end position="316"/>
    </location>
</feature>
<feature type="transmembrane region" description="Helical" evidence="1">
    <location>
        <begin position="132"/>
        <end position="151"/>
    </location>
</feature>
<dbReference type="AlphaFoldDB" id="A0AAT9GXP6"/>
<sequence length="412" mass="47491">MLDISKDKLNKELIFGQDLLILVLFYFGIAAIFDYFINVKILGLSFFVTIITYGFVFFIFIKNLKIINRNQILSYFIIVLLLLFVLGCRALFYQENMINMLGNDRFIFFVPVVLMLFNRVNFKRISEKKIRFFLLAILVIHSINSLFYLVGIPAIEHVDVLADDYVEFSRFGGIMGGSNVQAVFTSTIYTILVLSDLKMSVVKFFFLTLLSIIAIAPTISRGGMVVLLLTLICFFYNKLKKGSLIDKISISFFTLFIVTLAITQIDFSNIEILYTSFFDRFDQDDISSGRGERLIYFWKIINNSIVCYIIGVPVSLQETSTNAISDNVFTLLPVNLGVIFTILFLTFIFFISKKVRIRNKAVINWYLVILFLISFTNNAIIWTAWTYYVIFGFFYLKFKSSISDSDSSYSLI</sequence>
<feature type="transmembrane region" description="Helical" evidence="1">
    <location>
        <begin position="249"/>
        <end position="274"/>
    </location>
</feature>
<protein>
    <recommendedName>
        <fullName evidence="3">O-Antigen ligase</fullName>
    </recommendedName>
</protein>
<evidence type="ECO:0008006" key="3">
    <source>
        <dbReference type="Google" id="ProtNLM"/>
    </source>
</evidence>
<feature type="transmembrane region" description="Helical" evidence="1">
    <location>
        <begin position="328"/>
        <end position="351"/>
    </location>
</feature>
<keyword evidence="1" id="KW-0472">Membrane</keyword>
<keyword evidence="1" id="KW-1133">Transmembrane helix</keyword>
<evidence type="ECO:0000313" key="2">
    <source>
        <dbReference type="EMBL" id="BFM42297.1"/>
    </source>
</evidence>
<dbReference type="RefSeq" id="WP_369617493.1">
    <property type="nucleotide sequence ID" value="NZ_AP031573.1"/>
</dbReference>
<feature type="transmembrane region" description="Helical" evidence="1">
    <location>
        <begin position="39"/>
        <end position="60"/>
    </location>
</feature>